<dbReference type="EMBL" id="BGZK01000214">
    <property type="protein sequence ID" value="GBP28954.1"/>
    <property type="molecule type" value="Genomic_DNA"/>
</dbReference>
<name>A0A4C1UT11_EUMVA</name>
<organism evidence="1 2">
    <name type="scientific">Eumeta variegata</name>
    <name type="common">Bagworm moth</name>
    <name type="synonym">Eumeta japonica</name>
    <dbReference type="NCBI Taxonomy" id="151549"/>
    <lineage>
        <taxon>Eukaryota</taxon>
        <taxon>Metazoa</taxon>
        <taxon>Ecdysozoa</taxon>
        <taxon>Arthropoda</taxon>
        <taxon>Hexapoda</taxon>
        <taxon>Insecta</taxon>
        <taxon>Pterygota</taxon>
        <taxon>Neoptera</taxon>
        <taxon>Endopterygota</taxon>
        <taxon>Lepidoptera</taxon>
        <taxon>Glossata</taxon>
        <taxon>Ditrysia</taxon>
        <taxon>Tineoidea</taxon>
        <taxon>Psychidae</taxon>
        <taxon>Oiketicinae</taxon>
        <taxon>Eumeta</taxon>
    </lineage>
</organism>
<evidence type="ECO:0000313" key="1">
    <source>
        <dbReference type="EMBL" id="GBP28954.1"/>
    </source>
</evidence>
<proteinExistence type="predicted"/>
<accession>A0A4C1UT11</accession>
<comment type="caution">
    <text evidence="1">The sequence shown here is derived from an EMBL/GenBank/DDBJ whole genome shotgun (WGS) entry which is preliminary data.</text>
</comment>
<dbReference type="AlphaFoldDB" id="A0A4C1UT11"/>
<dbReference type="Proteomes" id="UP000299102">
    <property type="component" value="Unassembled WGS sequence"/>
</dbReference>
<keyword evidence="2" id="KW-1185">Reference proteome</keyword>
<protein>
    <submittedName>
        <fullName evidence="1">Uncharacterized protein</fullName>
    </submittedName>
</protein>
<gene>
    <name evidence="1" type="ORF">EVAR_83853_1</name>
</gene>
<evidence type="ECO:0000313" key="2">
    <source>
        <dbReference type="Proteomes" id="UP000299102"/>
    </source>
</evidence>
<sequence length="105" mass="11977">MNRSDCPVDGACNPIRAAGRSRRRHSALIPTGFQRCIYYRLLCTSALELIQNRGNSFSRLINIIEGYCFDGRDPIGPLSDGTADHHHLTIIYRWSCFIFIWRCAS</sequence>
<reference evidence="1 2" key="1">
    <citation type="journal article" date="2019" name="Commun. Biol.">
        <title>The bagworm genome reveals a unique fibroin gene that provides high tensile strength.</title>
        <authorList>
            <person name="Kono N."/>
            <person name="Nakamura H."/>
            <person name="Ohtoshi R."/>
            <person name="Tomita M."/>
            <person name="Numata K."/>
            <person name="Arakawa K."/>
        </authorList>
    </citation>
    <scope>NUCLEOTIDE SEQUENCE [LARGE SCALE GENOMIC DNA]</scope>
</reference>